<evidence type="ECO:0000313" key="3">
    <source>
        <dbReference type="Proteomes" id="UP001151532"/>
    </source>
</evidence>
<dbReference type="AlphaFoldDB" id="A0A9Q1AG06"/>
<reference evidence="2" key="1">
    <citation type="submission" date="2022-11" db="EMBL/GenBank/DDBJ databases">
        <authorList>
            <person name="Hyden B.L."/>
            <person name="Feng K."/>
            <person name="Yates T."/>
            <person name="Jawdy S."/>
            <person name="Smart L.B."/>
            <person name="Muchero W."/>
        </authorList>
    </citation>
    <scope>NUCLEOTIDE SEQUENCE</scope>
    <source>
        <tissue evidence="2">Shoot tip</tissue>
    </source>
</reference>
<dbReference type="EMBL" id="JAPFFK010000003">
    <property type="protein sequence ID" value="KAJ6769721.1"/>
    <property type="molecule type" value="Genomic_DNA"/>
</dbReference>
<proteinExistence type="predicted"/>
<keyword evidence="3" id="KW-1185">Reference proteome</keyword>
<sequence>MSSVDSSRDALTIQQIIASIPAFIDLVSAAKSSIPLPPQLNTNNTITTTTLEASAVTTVSTTSNVNDNNVGSNTTTSISTPGKSNKTAAATAPSTSTSGPAPSLASASALDSGLGSTSTTKTTEGCSNGNTTTSKNANIKDEISDGRCCMLGYPSNNPSDKNKKKDKNITVDVGNDGDENSEGESNKKLQNQLEKLTRDLYYVQSACEKLKHLELHVGNQFKSLQKQGVFLQSVLRNLERVRNGTTSNNAILAKKMQLNIKLISEMVMELKHHIPSPYKLNLTSEVLESPKC</sequence>
<feature type="region of interest" description="Disordered" evidence="1">
    <location>
        <begin position="62"/>
        <end position="138"/>
    </location>
</feature>
<gene>
    <name evidence="2" type="ORF">OIU79_020560</name>
</gene>
<protein>
    <submittedName>
        <fullName evidence="2">Uncharacterized protein</fullName>
    </submittedName>
</protein>
<feature type="compositionally biased region" description="Low complexity" evidence="1">
    <location>
        <begin position="87"/>
        <end position="123"/>
    </location>
</feature>
<feature type="region of interest" description="Disordered" evidence="1">
    <location>
        <begin position="154"/>
        <end position="186"/>
    </location>
</feature>
<feature type="compositionally biased region" description="Polar residues" evidence="1">
    <location>
        <begin position="124"/>
        <end position="137"/>
    </location>
</feature>
<evidence type="ECO:0000256" key="1">
    <source>
        <dbReference type="SAM" id="MobiDB-lite"/>
    </source>
</evidence>
<reference evidence="2" key="2">
    <citation type="journal article" date="2023" name="Int. J. Mol. Sci.">
        <title>De Novo Assembly and Annotation of 11 Diverse Shrub Willow (Salix) Genomes Reveals Novel Gene Organization in Sex-Linked Regions.</title>
        <authorList>
            <person name="Hyden B."/>
            <person name="Feng K."/>
            <person name="Yates T.B."/>
            <person name="Jawdy S."/>
            <person name="Cereghino C."/>
            <person name="Smart L.B."/>
            <person name="Muchero W."/>
        </authorList>
    </citation>
    <scope>NUCLEOTIDE SEQUENCE</scope>
    <source>
        <tissue evidence="2">Shoot tip</tissue>
    </source>
</reference>
<feature type="compositionally biased region" description="Basic and acidic residues" evidence="1">
    <location>
        <begin position="160"/>
        <end position="169"/>
    </location>
</feature>
<accession>A0A9Q1AG06</accession>
<name>A0A9Q1AG06_SALPP</name>
<dbReference type="OrthoDB" id="1110401at2759"/>
<comment type="caution">
    <text evidence="2">The sequence shown here is derived from an EMBL/GenBank/DDBJ whole genome shotgun (WGS) entry which is preliminary data.</text>
</comment>
<evidence type="ECO:0000313" key="2">
    <source>
        <dbReference type="EMBL" id="KAJ6769721.1"/>
    </source>
</evidence>
<feature type="compositionally biased region" description="Low complexity" evidence="1">
    <location>
        <begin position="62"/>
        <end position="77"/>
    </location>
</feature>
<organism evidence="2 3">
    <name type="scientific">Salix purpurea</name>
    <name type="common">Purple osier willow</name>
    <dbReference type="NCBI Taxonomy" id="77065"/>
    <lineage>
        <taxon>Eukaryota</taxon>
        <taxon>Viridiplantae</taxon>
        <taxon>Streptophyta</taxon>
        <taxon>Embryophyta</taxon>
        <taxon>Tracheophyta</taxon>
        <taxon>Spermatophyta</taxon>
        <taxon>Magnoliopsida</taxon>
        <taxon>eudicotyledons</taxon>
        <taxon>Gunneridae</taxon>
        <taxon>Pentapetalae</taxon>
        <taxon>rosids</taxon>
        <taxon>fabids</taxon>
        <taxon>Malpighiales</taxon>
        <taxon>Salicaceae</taxon>
        <taxon>Saliceae</taxon>
        <taxon>Salix</taxon>
    </lineage>
</organism>
<dbReference type="Proteomes" id="UP001151532">
    <property type="component" value="Chromosome 11"/>
</dbReference>